<accession>A0A6P8Z2T8</accession>
<dbReference type="InterPro" id="IPR036322">
    <property type="entry name" value="WD40_repeat_dom_sf"/>
</dbReference>
<dbReference type="InterPro" id="IPR015943">
    <property type="entry name" value="WD40/YVTN_repeat-like_dom_sf"/>
</dbReference>
<dbReference type="Pfam" id="PF25390">
    <property type="entry name" value="WD40_RLD"/>
    <property type="match status" value="1"/>
</dbReference>
<dbReference type="RefSeq" id="XP_034240867.1">
    <property type="nucleotide sequence ID" value="XM_034384976.1"/>
</dbReference>
<dbReference type="InParanoid" id="A0A6P8Z2T8"/>
<dbReference type="InterPro" id="IPR051625">
    <property type="entry name" value="Signaling_Regulatory_Domain"/>
</dbReference>
<evidence type="ECO:0000256" key="1">
    <source>
        <dbReference type="ARBA" id="ARBA00022737"/>
    </source>
</evidence>
<feature type="repeat" description="RCC1" evidence="2">
    <location>
        <begin position="930"/>
        <end position="981"/>
    </location>
</feature>
<dbReference type="PROSITE" id="PS00626">
    <property type="entry name" value="RCC1_2"/>
    <property type="match status" value="3"/>
</dbReference>
<protein>
    <submittedName>
        <fullName evidence="6">Uncharacterized protein LOC117645069</fullName>
    </submittedName>
</protein>
<dbReference type="SUPFAM" id="SSF50978">
    <property type="entry name" value="WD40 repeat-like"/>
    <property type="match status" value="1"/>
</dbReference>
<feature type="region of interest" description="Disordered" evidence="3">
    <location>
        <begin position="1556"/>
        <end position="1688"/>
    </location>
</feature>
<feature type="region of interest" description="Disordered" evidence="3">
    <location>
        <begin position="1129"/>
        <end position="1157"/>
    </location>
</feature>
<feature type="repeat" description="RCC1" evidence="2">
    <location>
        <begin position="876"/>
        <end position="930"/>
    </location>
</feature>
<reference evidence="6" key="1">
    <citation type="submission" date="2025-08" db="UniProtKB">
        <authorList>
            <consortium name="RefSeq"/>
        </authorList>
    </citation>
    <scope>IDENTIFICATION</scope>
    <source>
        <tissue evidence="6">Total insect</tissue>
    </source>
</reference>
<dbReference type="PROSITE" id="PS50012">
    <property type="entry name" value="RCC1_3"/>
    <property type="match status" value="5"/>
</dbReference>
<dbReference type="InterPro" id="IPR009091">
    <property type="entry name" value="RCC1/BLIP-II"/>
</dbReference>
<dbReference type="Proteomes" id="UP000515158">
    <property type="component" value="Unplaced"/>
</dbReference>
<evidence type="ECO:0000256" key="3">
    <source>
        <dbReference type="SAM" id="MobiDB-lite"/>
    </source>
</evidence>
<feature type="region of interest" description="Disordered" evidence="3">
    <location>
        <begin position="1226"/>
        <end position="1249"/>
    </location>
</feature>
<feature type="region of interest" description="Disordered" evidence="3">
    <location>
        <begin position="1173"/>
        <end position="1199"/>
    </location>
</feature>
<feature type="repeat" description="RCC1" evidence="2">
    <location>
        <begin position="982"/>
        <end position="1033"/>
    </location>
</feature>
<sequence length="1919" mass="211046">MGATEGQQVFELKRILAVENIQLSARSQANTRQIIALVTQNGDLILYYTNGEAPAVLRRVPWFLEREKRITSLAFDPAGSWLLATGWDGFLHIVPTLSLVDPKSVSDQSWNPLDLTTFPSVTNSPPTCCVWWQSTALGHQMGLVGTESGDIALINLNTGQRLGTRKISGSLSMLHICHDNSDSAYLLMTCEDRQQWRVLLEDRDGSWFWPEEPGRGSSRSLMREEMNGLSPAPSARSRLQGLKQMSVEKLAIIRQRLAETRSKTTTSNLSTSSNVTSRRGSGSSDGSARSSDASTPNSNSAPQVENLRWIVNAFLWPQTLRGREVLSAYHAQSSFVSMYKIKDLEQPPAYGHKLSFPCRDMLVTERFLYLTDTTAKRFSVVSSKLSECRRHDDLELSPESVVDSFEFPGEERIIALYKVSHSKTYQGGSVPVVSASGLNVKSSKYLHQENTAAKSAKEAPKSHEQWLDQEVERLRGPAIDTCIVVTSHSIYHVVLKQCAVRKVLNHLLAGVDPDKAGQLLCAESLSRMFVLDLQRLLELAGDIQLFKGCYVKAIELYKLARCRQIKWIVKLAAGGHSGQLLIALQEGALTANSQDANPVERCQLSNLAVLCQAQQYLSTESPQLFSGFIKFLKLNQYYDEQMAVNIFGQNHLWPFLNELACYRGLLPEVLEAQAKMMSHALSECDVTQKQKQLLLMTQTGFWESVSEGCLREAFLQRPQFVRIHSSFIKSCLGHLELDVLKRLAALYDPTHPALRPGLLQLFRSTRSREGSNERELSVSFDSASVSSYSSDFVEPTVAVSENVAVMEDLVMTFMLLLFQIWHKSHDFEYKPDLAASVVRLPKRTNDSPPSQGVEVLSLVTCELSAGYGHAALVRNSGLFTWGRNNHGCVGMGPTMNRLSQPRPILTFNSLRTHVLSVACGQNHTLALTENGLYSWGSSTYGQLGLENIVQSPYPRLMTSLLDHRIVAISAGQYHSLALTSTGRVFSWGWGVHGQLGHGSVENQPVPRIISAFNGQVVNAIGGGHAHSLFLLSSGQVFACGSSVFGQLGTGNNIKSSLPTPVCNLPESITTIATGYFHNLAISKSNRLYVWGSSPQVLRMQAQAQKKARMLLQQQILQQQQQQQQQQLQKQQQLSEKDSKKLTCEDQDSNGDTQDDQFQIITLRDCQDNTDEISENQSDVATQESDKSESPPYSKVTNNVRLNGPQDIFIDPLNATCMFPATELCQPQAASNGTSPDTEAVSTNSQSQENEETEVLAKAALPIPDLLAEAVPKVVVDLVHTVKLAASTPVSAPVPPVERPIVPSVNMDAETSQSHLLPALVDTSLVEGLIAEIACGCHHSALVTEEGRVYTWGRNIDGQLGHSGRKETAIPTLVPDLRAAQIACGADFTLALHADGQVFGWGSNATAQIGRMPQKEPNKGLEGKTIMLNTSKRVIKIPNSANNRIESPQEIQGIPPSSPTPAYSSATLSAAPAAAWATELATVEQPPYGSLTLHWALHRFFPYYSSGSLLHKSLQHGNLQAAGRLSLLAKNIPASLGYHMDAFIRTWNQKSLTGTNINTMSKMKSPSPMGNLKLEDQQDSPVKGSSDTSEHTSSSTATLNDENGGSSQSDNSEMHAFAVQGGNEEMSEGTDSENTKSNQQPSDETSSMASVSLEEQDIAPPKSGSQVDITKESNEEKNNAVTEDGNHVDKQDIKQAKQYGWLQHEIFRLIQLHMNLVEEEEQDESVTSLLLQKIVTFWVKENIPSSILEQLLQQHWKELAYPFANLIFCSDLDGSEKLIESLSTCFMMKLCSSMVTQLKNKGECSELNTLLMRLMSQKGLWKPSNDTSGVTMDQLVEHLTTNAAGRRALHIEPLHDSLDNNNIVAFSCGHQLNWHDYNAEVAAAQTEGSALAGVLSDGEDAVFQHACPSCVAQYLLRIKL</sequence>
<dbReference type="PRINTS" id="PR00633">
    <property type="entry name" value="RCCNDNSATION"/>
</dbReference>
<name>A0A6P8Z2T8_THRPL</name>
<gene>
    <name evidence="6" type="primary">LOC117645069</name>
</gene>
<feature type="repeat" description="RCC1" evidence="2">
    <location>
        <begin position="1034"/>
        <end position="1084"/>
    </location>
</feature>
<dbReference type="Gene3D" id="2.130.10.10">
    <property type="entry name" value="YVTN repeat-like/Quinoprotein amine dehydrogenase"/>
    <property type="match status" value="1"/>
</dbReference>
<evidence type="ECO:0000256" key="2">
    <source>
        <dbReference type="PROSITE-ProRule" id="PRU00235"/>
    </source>
</evidence>
<evidence type="ECO:0000313" key="5">
    <source>
        <dbReference type="Proteomes" id="UP000515158"/>
    </source>
</evidence>
<feature type="compositionally biased region" description="Polar residues" evidence="3">
    <location>
        <begin position="1227"/>
        <end position="1247"/>
    </location>
</feature>
<dbReference type="PANTHER" id="PTHR22872">
    <property type="entry name" value="BTK-BINDING PROTEIN-RELATED"/>
    <property type="match status" value="1"/>
</dbReference>
<dbReference type="Gene3D" id="2.130.10.30">
    <property type="entry name" value="Regulator of chromosome condensation 1/beta-lactamase-inhibitor protein II"/>
    <property type="match status" value="2"/>
</dbReference>
<dbReference type="GeneID" id="117645069"/>
<dbReference type="InterPro" id="IPR000408">
    <property type="entry name" value="Reg_chr_condens"/>
</dbReference>
<organism evidence="6">
    <name type="scientific">Thrips palmi</name>
    <name type="common">Melon thrips</name>
    <dbReference type="NCBI Taxonomy" id="161013"/>
    <lineage>
        <taxon>Eukaryota</taxon>
        <taxon>Metazoa</taxon>
        <taxon>Ecdysozoa</taxon>
        <taxon>Arthropoda</taxon>
        <taxon>Hexapoda</taxon>
        <taxon>Insecta</taxon>
        <taxon>Pterygota</taxon>
        <taxon>Neoptera</taxon>
        <taxon>Paraneoptera</taxon>
        <taxon>Thysanoptera</taxon>
        <taxon>Terebrantia</taxon>
        <taxon>Thripoidea</taxon>
        <taxon>Thripidae</taxon>
        <taxon>Thrips</taxon>
    </lineage>
</organism>
<feature type="compositionally biased region" description="Polar residues" evidence="3">
    <location>
        <begin position="1598"/>
        <end position="1610"/>
    </location>
</feature>
<feature type="region of interest" description="Disordered" evidence="3">
    <location>
        <begin position="261"/>
        <end position="302"/>
    </location>
</feature>
<feature type="compositionally biased region" description="Basic and acidic residues" evidence="3">
    <location>
        <begin position="1134"/>
        <end position="1143"/>
    </location>
</feature>
<dbReference type="CTD" id="43518"/>
<evidence type="ECO:0000259" key="4">
    <source>
        <dbReference type="Pfam" id="PF25390"/>
    </source>
</evidence>
<feature type="compositionally biased region" description="Polar residues" evidence="3">
    <location>
        <begin position="1634"/>
        <end position="1649"/>
    </location>
</feature>
<keyword evidence="5" id="KW-1185">Reference proteome</keyword>
<dbReference type="Pfam" id="PF00415">
    <property type="entry name" value="RCC1"/>
    <property type="match status" value="1"/>
</dbReference>
<evidence type="ECO:0000313" key="6">
    <source>
        <dbReference type="RefSeq" id="XP_034240867.1"/>
    </source>
</evidence>
<feature type="repeat" description="RCC1" evidence="2">
    <location>
        <begin position="1346"/>
        <end position="1394"/>
    </location>
</feature>
<dbReference type="OrthoDB" id="16281at2759"/>
<proteinExistence type="predicted"/>
<dbReference type="KEGG" id="tpal:117645069"/>
<feature type="region of interest" description="Disordered" evidence="3">
    <location>
        <begin position="209"/>
        <end position="238"/>
    </location>
</feature>
<keyword evidence="1" id="KW-0677">Repeat</keyword>
<dbReference type="InterPro" id="IPR058923">
    <property type="entry name" value="RCC1-like_dom"/>
</dbReference>
<feature type="compositionally biased region" description="Basic and acidic residues" evidence="3">
    <location>
        <begin position="1668"/>
        <end position="1688"/>
    </location>
</feature>
<feature type="compositionally biased region" description="Acidic residues" evidence="3">
    <location>
        <begin position="1144"/>
        <end position="1154"/>
    </location>
</feature>
<feature type="domain" description="RCC1-like" evidence="4">
    <location>
        <begin position="855"/>
        <end position="1095"/>
    </location>
</feature>
<dbReference type="SUPFAM" id="SSF50985">
    <property type="entry name" value="RCC1/BLIP-II"/>
    <property type="match status" value="2"/>
</dbReference>
<dbReference type="FunCoup" id="A0A6P8Z2T8">
    <property type="interactions" value="4"/>
</dbReference>
<feature type="compositionally biased region" description="Low complexity" evidence="3">
    <location>
        <begin position="1584"/>
        <end position="1597"/>
    </location>
</feature>
<feature type="compositionally biased region" description="Low complexity" evidence="3">
    <location>
        <begin position="263"/>
        <end position="294"/>
    </location>
</feature>